<dbReference type="Pfam" id="PF00288">
    <property type="entry name" value="GHMP_kinases_N"/>
    <property type="match status" value="1"/>
</dbReference>
<keyword evidence="5 10" id="KW-0547">Nucleotide-binding</keyword>
<dbReference type="Gene3D" id="3.30.70.890">
    <property type="entry name" value="GHMP kinase, C-terminal domain"/>
    <property type="match status" value="1"/>
</dbReference>
<keyword evidence="4 10" id="KW-0808">Transferase</keyword>
<comment type="pathway">
    <text evidence="10">Isoprenoid biosynthesis; isopentenyl diphosphate biosynthesis via DXP pathway; isopentenyl diphosphate from 1-deoxy-D-xylulose 5-phosphate: step 3/6.</text>
</comment>
<dbReference type="InterPro" id="IPR013750">
    <property type="entry name" value="GHMP_kinase_C_dom"/>
</dbReference>
<name>A0ABU3SZW8_9ALTE</name>
<dbReference type="InterPro" id="IPR036554">
    <property type="entry name" value="GHMP_kinase_C_sf"/>
</dbReference>
<feature type="binding site" evidence="10">
    <location>
        <begin position="115"/>
        <end position="125"/>
    </location>
    <ligand>
        <name>ATP</name>
        <dbReference type="ChEBI" id="CHEBI:30616"/>
    </ligand>
</feature>
<dbReference type="InterPro" id="IPR004424">
    <property type="entry name" value="IspE"/>
</dbReference>
<accession>A0ABU3SZW8</accession>
<dbReference type="PANTHER" id="PTHR43527">
    <property type="entry name" value="4-DIPHOSPHOCYTIDYL-2-C-METHYL-D-ERYTHRITOL KINASE, CHLOROPLASTIC"/>
    <property type="match status" value="1"/>
</dbReference>
<dbReference type="SUPFAM" id="SSF55060">
    <property type="entry name" value="GHMP Kinase, C-terminal domain"/>
    <property type="match status" value="1"/>
</dbReference>
<feature type="domain" description="GHMP kinase N-terminal" evidence="11">
    <location>
        <begin position="83"/>
        <end position="165"/>
    </location>
</feature>
<sequence length="302" mass="32995">MVINASLHPIKNQASPSTGLTWWPSPAKLNLFLHINGRYQNGYHQLQSLFQLLDFGDKIAFEVNASGHITLAQSIPGVADQDNLIVKAAKLLQNHVLPEKAKNLGCHIHLNKVLPMGGGIGGGSSNAATTLVALNSLWKLNLPDETLAGIGLQLGADVPIFIFGKTAFAEGVGEQLQAVELPQKYYLVVFPDCHVSTAEIFQLADLPRNTARIEFSDYKFDNTHNDCQEIVCERYPNVANTLQWLLEYAPSRMTGTGACVFAIFEQQQDALNVQAKLPKGSTSFVAQGRNISPLYAEKQPNT</sequence>
<feature type="domain" description="GHMP kinase C-terminal" evidence="12">
    <location>
        <begin position="215"/>
        <end position="279"/>
    </location>
</feature>
<dbReference type="InterPro" id="IPR020568">
    <property type="entry name" value="Ribosomal_Su5_D2-typ_SF"/>
</dbReference>
<evidence type="ECO:0000256" key="1">
    <source>
        <dbReference type="ARBA" id="ARBA00009684"/>
    </source>
</evidence>
<evidence type="ECO:0000259" key="11">
    <source>
        <dbReference type="Pfam" id="PF00288"/>
    </source>
</evidence>
<reference evidence="13 14" key="1">
    <citation type="submission" date="2023-10" db="EMBL/GenBank/DDBJ databases">
        <title>Glaciecola aquimarina strain GGW-M5 nov., isolated from a coastal seawater.</title>
        <authorList>
            <person name="Bayburt H."/>
            <person name="Kim J.M."/>
            <person name="Choi B.J."/>
            <person name="Jeon C.O."/>
        </authorList>
    </citation>
    <scope>NUCLEOTIDE SEQUENCE [LARGE SCALE GENOMIC DNA]</scope>
    <source>
        <strain evidence="13 14">KCTC 32108</strain>
    </source>
</reference>
<keyword evidence="14" id="KW-1185">Reference proteome</keyword>
<keyword evidence="7 10" id="KW-0067">ATP-binding</keyword>
<evidence type="ECO:0000256" key="9">
    <source>
        <dbReference type="ARBA" id="ARBA00032554"/>
    </source>
</evidence>
<evidence type="ECO:0000256" key="7">
    <source>
        <dbReference type="ARBA" id="ARBA00022840"/>
    </source>
</evidence>
<gene>
    <name evidence="10 13" type="primary">ispE</name>
    <name evidence="13" type="ORF">RS130_18110</name>
</gene>
<dbReference type="RefSeq" id="WP_316027088.1">
    <property type="nucleotide sequence ID" value="NZ_JAWDIO010000002.1"/>
</dbReference>
<dbReference type="HAMAP" id="MF_00061">
    <property type="entry name" value="IspE"/>
    <property type="match status" value="1"/>
</dbReference>
<dbReference type="Gene3D" id="3.30.230.10">
    <property type="match status" value="1"/>
</dbReference>
<protein>
    <recommendedName>
        <fullName evidence="3 10">4-diphosphocytidyl-2-C-methyl-D-erythritol kinase</fullName>
        <shortName evidence="10">CMK</shortName>
        <ecNumber evidence="2 10">2.7.1.148</ecNumber>
    </recommendedName>
    <alternativeName>
        <fullName evidence="9 10">4-(cytidine-5'-diphospho)-2-C-methyl-D-erythritol kinase</fullName>
    </alternativeName>
</protein>
<dbReference type="Proteomes" id="UP001247805">
    <property type="component" value="Unassembled WGS sequence"/>
</dbReference>
<feature type="active site" evidence="10">
    <location>
        <position position="157"/>
    </location>
</feature>
<dbReference type="PIRSF" id="PIRSF010376">
    <property type="entry name" value="IspE"/>
    <property type="match status" value="1"/>
</dbReference>
<evidence type="ECO:0000256" key="10">
    <source>
        <dbReference type="HAMAP-Rule" id="MF_00061"/>
    </source>
</evidence>
<comment type="function">
    <text evidence="10">Catalyzes the phosphorylation of the position 2 hydroxy group of 4-diphosphocytidyl-2C-methyl-D-erythritol.</text>
</comment>
<evidence type="ECO:0000256" key="3">
    <source>
        <dbReference type="ARBA" id="ARBA00017473"/>
    </source>
</evidence>
<evidence type="ECO:0000313" key="14">
    <source>
        <dbReference type="Proteomes" id="UP001247805"/>
    </source>
</evidence>
<dbReference type="PANTHER" id="PTHR43527:SF2">
    <property type="entry name" value="4-DIPHOSPHOCYTIDYL-2-C-METHYL-D-ERYTHRITOL KINASE, CHLOROPLASTIC"/>
    <property type="match status" value="1"/>
</dbReference>
<comment type="caution">
    <text evidence="13">The sequence shown here is derived from an EMBL/GenBank/DDBJ whole genome shotgun (WGS) entry which is preliminary data.</text>
</comment>
<comment type="similarity">
    <text evidence="1 10">Belongs to the GHMP kinase family. IspE subfamily.</text>
</comment>
<evidence type="ECO:0000256" key="2">
    <source>
        <dbReference type="ARBA" id="ARBA00012052"/>
    </source>
</evidence>
<evidence type="ECO:0000256" key="6">
    <source>
        <dbReference type="ARBA" id="ARBA00022777"/>
    </source>
</evidence>
<dbReference type="EC" id="2.7.1.148" evidence="2 10"/>
<evidence type="ECO:0000313" key="13">
    <source>
        <dbReference type="EMBL" id="MDU0355554.1"/>
    </source>
</evidence>
<evidence type="ECO:0000256" key="4">
    <source>
        <dbReference type="ARBA" id="ARBA00022679"/>
    </source>
</evidence>
<dbReference type="SUPFAM" id="SSF54211">
    <property type="entry name" value="Ribosomal protein S5 domain 2-like"/>
    <property type="match status" value="1"/>
</dbReference>
<proteinExistence type="inferred from homology"/>
<dbReference type="NCBIfam" id="TIGR00154">
    <property type="entry name" value="ispE"/>
    <property type="match status" value="1"/>
</dbReference>
<dbReference type="GO" id="GO:0050515">
    <property type="term" value="F:4-(cytidine 5'-diphospho)-2-C-methyl-D-erythritol kinase activity"/>
    <property type="evidence" value="ECO:0007669"/>
    <property type="project" value="UniProtKB-EC"/>
</dbReference>
<dbReference type="Pfam" id="PF08544">
    <property type="entry name" value="GHMP_kinases_C"/>
    <property type="match status" value="1"/>
</dbReference>
<dbReference type="InterPro" id="IPR014721">
    <property type="entry name" value="Ribsml_uS5_D2-typ_fold_subgr"/>
</dbReference>
<keyword evidence="8 10" id="KW-0414">Isoprene biosynthesis</keyword>
<dbReference type="InterPro" id="IPR006204">
    <property type="entry name" value="GHMP_kinase_N_dom"/>
</dbReference>
<evidence type="ECO:0000256" key="8">
    <source>
        <dbReference type="ARBA" id="ARBA00023229"/>
    </source>
</evidence>
<dbReference type="EMBL" id="JAWDIO010000002">
    <property type="protein sequence ID" value="MDU0355554.1"/>
    <property type="molecule type" value="Genomic_DNA"/>
</dbReference>
<organism evidence="13 14">
    <name type="scientific">Paraglaciecola aquimarina</name>
    <dbReference type="NCBI Taxonomy" id="1235557"/>
    <lineage>
        <taxon>Bacteria</taxon>
        <taxon>Pseudomonadati</taxon>
        <taxon>Pseudomonadota</taxon>
        <taxon>Gammaproteobacteria</taxon>
        <taxon>Alteromonadales</taxon>
        <taxon>Alteromonadaceae</taxon>
        <taxon>Paraglaciecola</taxon>
    </lineage>
</organism>
<evidence type="ECO:0000259" key="12">
    <source>
        <dbReference type="Pfam" id="PF08544"/>
    </source>
</evidence>
<evidence type="ECO:0000256" key="5">
    <source>
        <dbReference type="ARBA" id="ARBA00022741"/>
    </source>
</evidence>
<comment type="catalytic activity">
    <reaction evidence="10">
        <text>4-CDP-2-C-methyl-D-erythritol + ATP = 4-CDP-2-C-methyl-D-erythritol 2-phosphate + ADP + H(+)</text>
        <dbReference type="Rhea" id="RHEA:18437"/>
        <dbReference type="ChEBI" id="CHEBI:15378"/>
        <dbReference type="ChEBI" id="CHEBI:30616"/>
        <dbReference type="ChEBI" id="CHEBI:57823"/>
        <dbReference type="ChEBI" id="CHEBI:57919"/>
        <dbReference type="ChEBI" id="CHEBI:456216"/>
        <dbReference type="EC" id="2.7.1.148"/>
    </reaction>
</comment>
<feature type="active site" evidence="10">
    <location>
        <position position="28"/>
    </location>
</feature>
<keyword evidence="6 10" id="KW-0418">Kinase</keyword>